<dbReference type="Gene3D" id="1.10.287.110">
    <property type="entry name" value="DnaJ domain"/>
    <property type="match status" value="1"/>
</dbReference>
<dbReference type="PANTHER" id="PTHR24074">
    <property type="entry name" value="CO-CHAPERONE PROTEIN DJLA"/>
    <property type="match status" value="1"/>
</dbReference>
<dbReference type="Pfam" id="PF00226">
    <property type="entry name" value="DnaJ"/>
    <property type="match status" value="1"/>
</dbReference>
<dbReference type="Proteomes" id="UP000234790">
    <property type="component" value="Chromosome"/>
</dbReference>
<dbReference type="CDD" id="cd06257">
    <property type="entry name" value="DnaJ"/>
    <property type="match status" value="1"/>
</dbReference>
<dbReference type="OrthoDB" id="9779889at2"/>
<dbReference type="PROSITE" id="PS50076">
    <property type="entry name" value="DNAJ_2"/>
    <property type="match status" value="1"/>
</dbReference>
<reference evidence="3 4" key="1">
    <citation type="submission" date="2017-12" db="EMBL/GenBank/DDBJ databases">
        <title>Complete genome sequence of Spiroplasma monobiae MQ-1 (ATCC 33825).</title>
        <authorList>
            <person name="Tsai Y.-M."/>
            <person name="Lo W.-S."/>
            <person name="Wu P.-S."/>
            <person name="Cho S.-T."/>
            <person name="Kuo C.-H."/>
        </authorList>
    </citation>
    <scope>NUCLEOTIDE SEQUENCE [LARGE SCALE GENOMIC DNA]</scope>
    <source>
        <strain evidence="3 4">MQ-1</strain>
    </source>
</reference>
<dbReference type="InterPro" id="IPR001623">
    <property type="entry name" value="DnaJ_domain"/>
</dbReference>
<evidence type="ECO:0000313" key="4">
    <source>
        <dbReference type="Proteomes" id="UP000234790"/>
    </source>
</evidence>
<feature type="domain" description="J" evidence="2">
    <location>
        <begin position="226"/>
        <end position="284"/>
    </location>
</feature>
<dbReference type="PRINTS" id="PR00625">
    <property type="entry name" value="JDOMAIN"/>
</dbReference>
<dbReference type="RefSeq" id="WP_101780516.1">
    <property type="nucleotide sequence ID" value="NZ_CP025543.1"/>
</dbReference>
<evidence type="ECO:0000256" key="1">
    <source>
        <dbReference type="SAM" id="Phobius"/>
    </source>
</evidence>
<dbReference type="SUPFAM" id="SSF46565">
    <property type="entry name" value="Chaperone J-domain"/>
    <property type="match status" value="1"/>
</dbReference>
<name>A0A2K9LVS4_SPISQ</name>
<dbReference type="AlphaFoldDB" id="A0A2K9LVS4"/>
<organism evidence="3 4">
    <name type="scientific">Spiroplasma monobiae MQ-1</name>
    <dbReference type="NCBI Taxonomy" id="1336748"/>
    <lineage>
        <taxon>Bacteria</taxon>
        <taxon>Bacillati</taxon>
        <taxon>Mycoplasmatota</taxon>
        <taxon>Mollicutes</taxon>
        <taxon>Entomoplasmatales</taxon>
        <taxon>Spiroplasmataceae</taxon>
        <taxon>Spiroplasma</taxon>
    </lineage>
</organism>
<sequence length="284" mass="33874">MLLILSLGLTFIILIFIIFYLLKIFKNKNNKSDNKNIKKDLEDFKKVYQNQSNKKVRIEDVGVVETFNRFPFLSEFNEVFKKFPSETLINSLKHTQKSFYEYWANKEFDFFVIFEKLSKEKLVIFGSESLIKIYNEFCISIFNLYKETFINSVIPATISKFENEVYKLMNPEFLNDFVDSKFLEFCEGIDNIISTIEKEMYLGKNGRQKTEQQNFDDREKEEKLSKAYRVLEVSPLETDDKIRKSYLRLAKIYHPDKNDKDYAKQKMSEINDAYDTVVNDRKKN</sequence>
<protein>
    <recommendedName>
        <fullName evidence="2">J domain-containing protein</fullName>
    </recommendedName>
</protein>
<feature type="transmembrane region" description="Helical" evidence="1">
    <location>
        <begin position="6"/>
        <end position="25"/>
    </location>
</feature>
<accession>A0A2K9LVS4</accession>
<proteinExistence type="predicted"/>
<keyword evidence="4" id="KW-1185">Reference proteome</keyword>
<dbReference type="EMBL" id="CP025543">
    <property type="protein sequence ID" value="AUM62465.1"/>
    <property type="molecule type" value="Genomic_DNA"/>
</dbReference>
<dbReference type="InterPro" id="IPR036869">
    <property type="entry name" value="J_dom_sf"/>
</dbReference>
<keyword evidence="1" id="KW-0812">Transmembrane</keyword>
<gene>
    <name evidence="3" type="ORF">SMONO_v1c02140</name>
</gene>
<dbReference type="KEGG" id="smoo:SMONO_v1c02140"/>
<dbReference type="SMART" id="SM00271">
    <property type="entry name" value="DnaJ"/>
    <property type="match status" value="1"/>
</dbReference>
<keyword evidence="1" id="KW-0472">Membrane</keyword>
<dbReference type="InterPro" id="IPR050817">
    <property type="entry name" value="DjlA_DnaK_co-chaperone"/>
</dbReference>
<evidence type="ECO:0000259" key="2">
    <source>
        <dbReference type="PROSITE" id="PS50076"/>
    </source>
</evidence>
<evidence type="ECO:0000313" key="3">
    <source>
        <dbReference type="EMBL" id="AUM62465.1"/>
    </source>
</evidence>
<keyword evidence="1" id="KW-1133">Transmembrane helix</keyword>